<evidence type="ECO:0000313" key="1">
    <source>
        <dbReference type="EMBL" id="NJB73048.1"/>
    </source>
</evidence>
<keyword evidence="2" id="KW-1185">Reference proteome</keyword>
<reference evidence="1 2" key="1">
    <citation type="submission" date="2020-03" db="EMBL/GenBank/DDBJ databases">
        <title>Genomic Encyclopedia of Type Strains, Phase IV (KMG-IV): sequencing the most valuable type-strain genomes for metagenomic binning, comparative biology and taxonomic classification.</title>
        <authorList>
            <person name="Goeker M."/>
        </authorList>
    </citation>
    <scope>NUCLEOTIDE SEQUENCE [LARGE SCALE GENOMIC DNA]</scope>
    <source>
        <strain evidence="1 2">DSM 18888</strain>
    </source>
</reference>
<comment type="caution">
    <text evidence="1">The sequence shown here is derived from an EMBL/GenBank/DDBJ whole genome shotgun (WGS) entry which is preliminary data.</text>
</comment>
<dbReference type="EMBL" id="JAATJD010000001">
    <property type="protein sequence ID" value="NJB73048.1"/>
    <property type="molecule type" value="Genomic_DNA"/>
</dbReference>
<evidence type="ECO:0000313" key="2">
    <source>
        <dbReference type="Proteomes" id="UP000556869"/>
    </source>
</evidence>
<sequence>MKCAQIMRKGQAEYSSAEFTSDAEPKKISPVRRFFYKEVREG</sequence>
<organism evidence="1 2">
    <name type="scientific">Thalassospira tepidiphila</name>
    <dbReference type="NCBI Taxonomy" id="393657"/>
    <lineage>
        <taxon>Bacteria</taxon>
        <taxon>Pseudomonadati</taxon>
        <taxon>Pseudomonadota</taxon>
        <taxon>Alphaproteobacteria</taxon>
        <taxon>Rhodospirillales</taxon>
        <taxon>Thalassospiraceae</taxon>
        <taxon>Thalassospira</taxon>
    </lineage>
</organism>
<name>A0ABX0WUP3_9PROT</name>
<accession>A0ABX0WUP3</accession>
<proteinExistence type="predicted"/>
<protein>
    <submittedName>
        <fullName evidence="1">Uncharacterized protein</fullName>
    </submittedName>
</protein>
<dbReference type="Proteomes" id="UP000556869">
    <property type="component" value="Unassembled WGS sequence"/>
</dbReference>
<gene>
    <name evidence="1" type="ORF">GGR96_000120</name>
</gene>